<reference evidence="2" key="2">
    <citation type="submission" date="2020-09" db="EMBL/GenBank/DDBJ databases">
        <authorList>
            <person name="Sun Q."/>
            <person name="Kim S."/>
        </authorList>
    </citation>
    <scope>NUCLEOTIDE SEQUENCE</scope>
    <source>
        <strain evidence="2">KCTC 42650</strain>
    </source>
</reference>
<dbReference type="AlphaFoldDB" id="A0A8J3M8J5"/>
<reference evidence="2" key="1">
    <citation type="journal article" date="2014" name="Int. J. Syst. Evol. Microbiol.">
        <title>Complete genome sequence of Corynebacterium casei LMG S-19264T (=DSM 44701T), isolated from a smear-ripened cheese.</title>
        <authorList>
            <consortium name="US DOE Joint Genome Institute (JGI-PGF)"/>
            <person name="Walter F."/>
            <person name="Albersmeier A."/>
            <person name="Kalinowski J."/>
            <person name="Ruckert C."/>
        </authorList>
    </citation>
    <scope>NUCLEOTIDE SEQUENCE</scope>
    <source>
        <strain evidence="2">KCTC 42650</strain>
    </source>
</reference>
<sequence>MGHVKDWFNAESTPRGWMVVGAVVMFLLNAGLSLWLWHDQKGAEADRAVAEVIERRSDEIRLSALDFQTFAAAYAAAVVDGTSEIPDARARLLENVMRQYSTVDMLEDLLPVGSRDAVASYKVALSMFSNVVTDTDEVLKMRPFWEGAAQVLVARDVLIRSLG</sequence>
<dbReference type="EMBL" id="BNCJ01000011">
    <property type="protein sequence ID" value="GHF59635.1"/>
    <property type="molecule type" value="Genomic_DNA"/>
</dbReference>
<accession>A0A8J3M8J5</accession>
<proteinExistence type="predicted"/>
<name>A0A8J3M8J5_9RHOB</name>
<gene>
    <name evidence="2" type="ORF">GCM10017056_33800</name>
</gene>
<keyword evidence="1" id="KW-1133">Transmembrane helix</keyword>
<protein>
    <submittedName>
        <fullName evidence="2">Uncharacterized protein</fullName>
    </submittedName>
</protein>
<organism evidence="2 3">
    <name type="scientific">Seohaeicola zhoushanensis</name>
    <dbReference type="NCBI Taxonomy" id="1569283"/>
    <lineage>
        <taxon>Bacteria</taxon>
        <taxon>Pseudomonadati</taxon>
        <taxon>Pseudomonadota</taxon>
        <taxon>Alphaproteobacteria</taxon>
        <taxon>Rhodobacterales</taxon>
        <taxon>Roseobacteraceae</taxon>
        <taxon>Seohaeicola</taxon>
    </lineage>
</organism>
<keyword evidence="3" id="KW-1185">Reference proteome</keyword>
<keyword evidence="1" id="KW-0472">Membrane</keyword>
<feature type="transmembrane region" description="Helical" evidence="1">
    <location>
        <begin position="16"/>
        <end position="37"/>
    </location>
</feature>
<comment type="caution">
    <text evidence="2">The sequence shown here is derived from an EMBL/GenBank/DDBJ whole genome shotgun (WGS) entry which is preliminary data.</text>
</comment>
<evidence type="ECO:0000256" key="1">
    <source>
        <dbReference type="SAM" id="Phobius"/>
    </source>
</evidence>
<evidence type="ECO:0000313" key="2">
    <source>
        <dbReference type="EMBL" id="GHF59635.1"/>
    </source>
</evidence>
<keyword evidence="1" id="KW-0812">Transmembrane</keyword>
<dbReference type="Proteomes" id="UP000626220">
    <property type="component" value="Unassembled WGS sequence"/>
</dbReference>
<dbReference type="RefSeq" id="WP_189681289.1">
    <property type="nucleotide sequence ID" value="NZ_BNCJ01000011.1"/>
</dbReference>
<evidence type="ECO:0000313" key="3">
    <source>
        <dbReference type="Proteomes" id="UP000626220"/>
    </source>
</evidence>